<dbReference type="Gene3D" id="1.10.260.40">
    <property type="entry name" value="lambda repressor-like DNA-binding domains"/>
    <property type="match status" value="1"/>
</dbReference>
<feature type="domain" description="HTH cro/C1-type" evidence="1">
    <location>
        <begin position="4"/>
        <end position="59"/>
    </location>
</feature>
<protein>
    <recommendedName>
        <fullName evidence="1">HTH cro/C1-type domain-containing protein</fullName>
    </recommendedName>
</protein>
<dbReference type="SUPFAM" id="SSF47413">
    <property type="entry name" value="lambda repressor-like DNA-binding domains"/>
    <property type="match status" value="1"/>
</dbReference>
<dbReference type="SMART" id="SM00530">
    <property type="entry name" value="HTH_XRE"/>
    <property type="match status" value="1"/>
</dbReference>
<proteinExistence type="predicted"/>
<dbReference type="EMBL" id="CP154622">
    <property type="protein sequence ID" value="XAM42075.1"/>
    <property type="molecule type" value="Genomic_DNA"/>
</dbReference>
<evidence type="ECO:0000313" key="3">
    <source>
        <dbReference type="Proteomes" id="UP001477947"/>
    </source>
</evidence>
<reference evidence="2 3" key="1">
    <citation type="submission" date="2024-04" db="EMBL/GenBank/DDBJ databases">
        <title>Isolation and characterization of novel acetogenic strains of the genera Terrisporobacter and Acetoanaerobium.</title>
        <authorList>
            <person name="Boeer T."/>
            <person name="Schueler M.A."/>
            <person name="Lueschen A."/>
            <person name="Eysell L."/>
            <person name="Droege J."/>
            <person name="Heinemann M."/>
            <person name="Engelhardt L."/>
            <person name="Basen M."/>
            <person name="Daniel R."/>
        </authorList>
    </citation>
    <scope>NUCLEOTIDE SEQUENCE [LARGE SCALE GENOMIC DNA]</scope>
    <source>
        <strain evidence="2 3">ELB</strain>
    </source>
</reference>
<evidence type="ECO:0000313" key="2">
    <source>
        <dbReference type="EMBL" id="XAM42075.1"/>
    </source>
</evidence>
<name>A0ABZ3FE22_9FIRM</name>
<dbReference type="Pfam" id="PF01381">
    <property type="entry name" value="HTH_3"/>
    <property type="match status" value="1"/>
</dbReference>
<dbReference type="PROSITE" id="PS50943">
    <property type="entry name" value="HTH_CROC1"/>
    <property type="match status" value="1"/>
</dbReference>
<dbReference type="Proteomes" id="UP001477947">
    <property type="component" value="Chromosome"/>
</dbReference>
<dbReference type="InterPro" id="IPR001387">
    <property type="entry name" value="Cro/C1-type_HTH"/>
</dbReference>
<gene>
    <name evidence="2" type="ORF">TPELB_23880</name>
</gene>
<accession>A0ABZ3FE22</accession>
<dbReference type="CDD" id="cd00093">
    <property type="entry name" value="HTH_XRE"/>
    <property type="match status" value="1"/>
</dbReference>
<keyword evidence="3" id="KW-1185">Reference proteome</keyword>
<dbReference type="RefSeq" id="WP_343337342.1">
    <property type="nucleotide sequence ID" value="NZ_CP154622.1"/>
</dbReference>
<dbReference type="InterPro" id="IPR010982">
    <property type="entry name" value="Lambda_DNA-bd_dom_sf"/>
</dbReference>
<evidence type="ECO:0000259" key="1">
    <source>
        <dbReference type="PROSITE" id="PS50943"/>
    </source>
</evidence>
<sequence length="63" mass="7333">MNSLVDFRVSNNLTQKQMADKLGTTLSYYSKVELGKRNPSYNFLIKFKSTFSEVNIDKLFFTN</sequence>
<organism evidence="2 3">
    <name type="scientific">Terrisporobacter petrolearius</name>
    <dbReference type="NCBI Taxonomy" id="1460447"/>
    <lineage>
        <taxon>Bacteria</taxon>
        <taxon>Bacillati</taxon>
        <taxon>Bacillota</taxon>
        <taxon>Clostridia</taxon>
        <taxon>Peptostreptococcales</taxon>
        <taxon>Peptostreptococcaceae</taxon>
        <taxon>Terrisporobacter</taxon>
    </lineage>
</organism>